<protein>
    <submittedName>
        <fullName evidence="1">Uncharacterized protein</fullName>
    </submittedName>
</protein>
<accession>A0A7X3MIV2</accession>
<sequence length="125" mass="14374">MKIYADLEFYHSGYLLGRKPTIPDETFPYWAMLAAGEIRQRTFERVDSMEEIPEAVQMCCCEIAEKLYFVESVKDESGMILQSYGNDGETGTYKTEDLSEKQVQKSIGQITRKWLANTDLMYCGV</sequence>
<comment type="caution">
    <text evidence="1">The sequence shown here is derived from an EMBL/GenBank/DDBJ whole genome shotgun (WGS) entry which is preliminary data.</text>
</comment>
<dbReference type="Proteomes" id="UP000460412">
    <property type="component" value="Unassembled WGS sequence"/>
</dbReference>
<dbReference type="RefSeq" id="WP_159752391.1">
    <property type="nucleotide sequence ID" value="NZ_WUQX01000001.1"/>
</dbReference>
<organism evidence="1 2">
    <name type="scientific">Sporofaciens musculi</name>
    <dbReference type="NCBI Taxonomy" id="2681861"/>
    <lineage>
        <taxon>Bacteria</taxon>
        <taxon>Bacillati</taxon>
        <taxon>Bacillota</taxon>
        <taxon>Clostridia</taxon>
        <taxon>Lachnospirales</taxon>
        <taxon>Lachnospiraceae</taxon>
        <taxon>Sporofaciens</taxon>
    </lineage>
</organism>
<gene>
    <name evidence="1" type="ORF">GN277_18185</name>
</gene>
<dbReference type="EMBL" id="WUQX01000001">
    <property type="protein sequence ID" value="MXP77235.1"/>
    <property type="molecule type" value="Genomic_DNA"/>
</dbReference>
<proteinExistence type="predicted"/>
<name>A0A7X3MIV2_9FIRM</name>
<evidence type="ECO:0000313" key="2">
    <source>
        <dbReference type="Proteomes" id="UP000460412"/>
    </source>
</evidence>
<reference evidence="1 2" key="1">
    <citation type="submission" date="2019-12" db="EMBL/GenBank/DDBJ databases">
        <title>Sporaefaciens musculi gen. nov., sp. nov., a novel bacterium isolated from the caecum of an obese mouse.</title>
        <authorList>
            <person name="Rasmussen T.S."/>
            <person name="Streidl T."/>
            <person name="Hitch T.C.A."/>
            <person name="Wortmann E."/>
            <person name="Deptula P."/>
            <person name="Hansen M."/>
            <person name="Nielsen D.S."/>
            <person name="Clavel T."/>
            <person name="Vogensen F.K."/>
        </authorList>
    </citation>
    <scope>NUCLEOTIDE SEQUENCE [LARGE SCALE GENOMIC DNA]</scope>
    <source>
        <strain evidence="1 2">WCA-9-b2</strain>
    </source>
</reference>
<dbReference type="AlphaFoldDB" id="A0A7X3MIV2"/>
<evidence type="ECO:0000313" key="1">
    <source>
        <dbReference type="EMBL" id="MXP77235.1"/>
    </source>
</evidence>
<keyword evidence="2" id="KW-1185">Reference proteome</keyword>